<comment type="caution">
    <text evidence="12">The sequence shown here is derived from an EMBL/GenBank/DDBJ whole genome shotgun (WGS) entry which is preliminary data.</text>
</comment>
<dbReference type="CDD" id="cd17624">
    <property type="entry name" value="REC_OmpR_PmrA-like"/>
    <property type="match status" value="1"/>
</dbReference>
<feature type="domain" description="OmpR/PhoB-type" evidence="11">
    <location>
        <begin position="124"/>
        <end position="218"/>
    </location>
</feature>
<keyword evidence="6 9" id="KW-0238">DNA-binding</keyword>
<evidence type="ECO:0000256" key="4">
    <source>
        <dbReference type="ARBA" id="ARBA00023012"/>
    </source>
</evidence>
<dbReference type="InterPro" id="IPR039420">
    <property type="entry name" value="WalR-like"/>
</dbReference>
<dbReference type="GO" id="GO:0000156">
    <property type="term" value="F:phosphorelay response regulator activity"/>
    <property type="evidence" value="ECO:0007669"/>
    <property type="project" value="TreeGrafter"/>
</dbReference>
<dbReference type="Gene3D" id="6.10.250.690">
    <property type="match status" value="1"/>
</dbReference>
<accession>A0A154QGF2</accession>
<dbReference type="GO" id="GO:0006355">
    <property type="term" value="P:regulation of DNA-templated transcription"/>
    <property type="evidence" value="ECO:0007669"/>
    <property type="project" value="InterPro"/>
</dbReference>
<evidence type="ECO:0000256" key="7">
    <source>
        <dbReference type="ARBA" id="ARBA00023163"/>
    </source>
</evidence>
<reference evidence="12 13" key="1">
    <citation type="journal article" date="2016" name="MBio">
        <title>Lateral Gene Transfer in a Heavy Metal-Contaminated-Groundwater Microbial Community.</title>
        <authorList>
            <person name="Hemme C.L."/>
            <person name="Green S.J."/>
            <person name="Rishishwar L."/>
            <person name="Prakash O."/>
            <person name="Pettenato A."/>
            <person name="Chakraborty R."/>
            <person name="Deutschbauer A.M."/>
            <person name="Van Nostrand J.D."/>
            <person name="Wu L."/>
            <person name="He Z."/>
            <person name="Jordan I.K."/>
            <person name="Hazen T.C."/>
            <person name="Arkin A.P."/>
            <person name="Kostka J.E."/>
            <person name="Zhou J."/>
        </authorList>
    </citation>
    <scope>NUCLEOTIDE SEQUENCE [LARGE SCALE GENOMIC DNA]</scope>
    <source>
        <strain evidence="12 13">FW104-T7</strain>
    </source>
</reference>
<dbReference type="AlphaFoldDB" id="A0A154QGF2"/>
<dbReference type="SMART" id="SM00862">
    <property type="entry name" value="Trans_reg_C"/>
    <property type="match status" value="1"/>
</dbReference>
<dbReference type="PANTHER" id="PTHR48111:SF35">
    <property type="entry name" value="TRANSCRIPTIONAL REGULATORY PROTEIN QSEB"/>
    <property type="match status" value="1"/>
</dbReference>
<evidence type="ECO:0000256" key="6">
    <source>
        <dbReference type="ARBA" id="ARBA00023125"/>
    </source>
</evidence>
<dbReference type="Pfam" id="PF00486">
    <property type="entry name" value="Trans_reg_C"/>
    <property type="match status" value="1"/>
</dbReference>
<proteinExistence type="predicted"/>
<feature type="DNA-binding region" description="OmpR/PhoB-type" evidence="9">
    <location>
        <begin position="124"/>
        <end position="218"/>
    </location>
</feature>
<dbReference type="Gene3D" id="1.10.10.10">
    <property type="entry name" value="Winged helix-like DNA-binding domain superfamily/Winged helix DNA-binding domain"/>
    <property type="match status" value="1"/>
</dbReference>
<dbReference type="EMBL" id="LVJS01000047">
    <property type="protein sequence ID" value="KZC23370.1"/>
    <property type="molecule type" value="Genomic_DNA"/>
</dbReference>
<evidence type="ECO:0000256" key="1">
    <source>
        <dbReference type="ARBA" id="ARBA00004496"/>
    </source>
</evidence>
<dbReference type="STRING" id="416169.RHOFW104T7_14440"/>
<organism evidence="12 13">
    <name type="scientific">Rhodanobacter thiooxydans</name>
    <dbReference type="NCBI Taxonomy" id="416169"/>
    <lineage>
        <taxon>Bacteria</taxon>
        <taxon>Pseudomonadati</taxon>
        <taxon>Pseudomonadota</taxon>
        <taxon>Gammaproteobacteria</taxon>
        <taxon>Lysobacterales</taxon>
        <taxon>Rhodanobacteraceae</taxon>
        <taxon>Rhodanobacter</taxon>
    </lineage>
</organism>
<dbReference type="SUPFAM" id="SSF52172">
    <property type="entry name" value="CheY-like"/>
    <property type="match status" value="1"/>
</dbReference>
<dbReference type="PANTHER" id="PTHR48111">
    <property type="entry name" value="REGULATOR OF RPOS"/>
    <property type="match status" value="1"/>
</dbReference>
<dbReference type="Proteomes" id="UP000076131">
    <property type="component" value="Unassembled WGS sequence"/>
</dbReference>
<dbReference type="InterPro" id="IPR011006">
    <property type="entry name" value="CheY-like_superfamily"/>
</dbReference>
<comment type="subcellular location">
    <subcellularLocation>
        <location evidence="1">Cytoplasm</location>
    </subcellularLocation>
</comment>
<evidence type="ECO:0000259" key="11">
    <source>
        <dbReference type="PROSITE" id="PS51755"/>
    </source>
</evidence>
<dbReference type="RefSeq" id="WP_008433262.1">
    <property type="nucleotide sequence ID" value="NZ_LVJS01000047.1"/>
</dbReference>
<keyword evidence="2" id="KW-0963">Cytoplasm</keyword>
<dbReference type="SMART" id="SM00448">
    <property type="entry name" value="REC"/>
    <property type="match status" value="1"/>
</dbReference>
<dbReference type="Gene3D" id="3.40.50.2300">
    <property type="match status" value="1"/>
</dbReference>
<dbReference type="InterPro" id="IPR001789">
    <property type="entry name" value="Sig_transdc_resp-reg_receiver"/>
</dbReference>
<dbReference type="PROSITE" id="PS51755">
    <property type="entry name" value="OMPR_PHOB"/>
    <property type="match status" value="1"/>
</dbReference>
<evidence type="ECO:0000256" key="3">
    <source>
        <dbReference type="ARBA" id="ARBA00022553"/>
    </source>
</evidence>
<evidence type="ECO:0000313" key="13">
    <source>
        <dbReference type="Proteomes" id="UP000076131"/>
    </source>
</evidence>
<evidence type="ECO:0000256" key="8">
    <source>
        <dbReference type="PROSITE-ProRule" id="PRU00169"/>
    </source>
</evidence>
<dbReference type="PROSITE" id="PS50110">
    <property type="entry name" value="RESPONSE_REGULATORY"/>
    <property type="match status" value="1"/>
</dbReference>
<protein>
    <submittedName>
        <fullName evidence="12">DNA-binding response regulator</fullName>
    </submittedName>
</protein>
<feature type="modified residue" description="4-aspartylphosphate" evidence="8">
    <location>
        <position position="51"/>
    </location>
</feature>
<keyword evidence="5" id="KW-0805">Transcription regulation</keyword>
<dbReference type="GO" id="GO:0032993">
    <property type="term" value="C:protein-DNA complex"/>
    <property type="evidence" value="ECO:0007669"/>
    <property type="project" value="TreeGrafter"/>
</dbReference>
<keyword evidence="7" id="KW-0804">Transcription</keyword>
<name>A0A154QGF2_9GAMM</name>
<evidence type="ECO:0000256" key="5">
    <source>
        <dbReference type="ARBA" id="ARBA00023015"/>
    </source>
</evidence>
<evidence type="ECO:0000259" key="10">
    <source>
        <dbReference type="PROSITE" id="PS50110"/>
    </source>
</evidence>
<dbReference type="InterPro" id="IPR036388">
    <property type="entry name" value="WH-like_DNA-bd_sf"/>
</dbReference>
<dbReference type="GO" id="GO:0005829">
    <property type="term" value="C:cytosol"/>
    <property type="evidence" value="ECO:0007669"/>
    <property type="project" value="TreeGrafter"/>
</dbReference>
<dbReference type="eggNOG" id="COG0745">
    <property type="taxonomic scope" value="Bacteria"/>
</dbReference>
<feature type="domain" description="Response regulatory" evidence="10">
    <location>
        <begin position="2"/>
        <end position="116"/>
    </location>
</feature>
<dbReference type="Pfam" id="PF00072">
    <property type="entry name" value="Response_reg"/>
    <property type="match status" value="1"/>
</dbReference>
<evidence type="ECO:0000313" key="12">
    <source>
        <dbReference type="EMBL" id="KZC23370.1"/>
    </source>
</evidence>
<dbReference type="CDD" id="cd00383">
    <property type="entry name" value="trans_reg_C"/>
    <property type="match status" value="1"/>
</dbReference>
<keyword evidence="3 8" id="KW-0597">Phosphoprotein</keyword>
<gene>
    <name evidence="12" type="ORF">RHOFW104T7_14440</name>
</gene>
<dbReference type="GO" id="GO:0000976">
    <property type="term" value="F:transcription cis-regulatory region binding"/>
    <property type="evidence" value="ECO:0007669"/>
    <property type="project" value="TreeGrafter"/>
</dbReference>
<sequence>MHIILVEDDPQLGAAIQRALERLAYTVSWLRDGRAALLALRDQTADLVLLDLGLPGKDGLDVLVETRRTHIRTPVIVMTARDGLDDRVRGLDAGADDYLVKPFHVDELAARIRSLTRRAQGLAANRIEAGALSLDLGTSEVSFRGERVELTKREFALLQILMERAGRLVRRENLENSLYGLDNMVGSSALEVLVHTLRRKLSFDTIQTVRGFGYMIPREPQ</sequence>
<evidence type="ECO:0000256" key="9">
    <source>
        <dbReference type="PROSITE-ProRule" id="PRU01091"/>
    </source>
</evidence>
<dbReference type="InterPro" id="IPR001867">
    <property type="entry name" value="OmpR/PhoB-type_DNA-bd"/>
</dbReference>
<evidence type="ECO:0000256" key="2">
    <source>
        <dbReference type="ARBA" id="ARBA00022490"/>
    </source>
</evidence>
<keyword evidence="13" id="KW-1185">Reference proteome</keyword>
<keyword evidence="4" id="KW-0902">Two-component regulatory system</keyword>